<dbReference type="Gramene" id="PNW87117">
    <property type="protein sequence ID" value="PNW87117"/>
    <property type="gene ID" value="CHLRE_02g109750v5"/>
</dbReference>
<keyword evidence="2" id="KW-0472">Membrane</keyword>
<evidence type="ECO:0000313" key="4">
    <source>
        <dbReference type="EMBL" id="PNW87117.1"/>
    </source>
</evidence>
<evidence type="ECO:0000256" key="1">
    <source>
        <dbReference type="SAM" id="MobiDB-lite"/>
    </source>
</evidence>
<keyword evidence="5" id="KW-1185">Reference proteome</keyword>
<gene>
    <name evidence="4" type="ORF">CHLRE_02g109750v5</name>
</gene>
<dbReference type="GeneID" id="66052461"/>
<feature type="region of interest" description="Disordered" evidence="1">
    <location>
        <begin position="1287"/>
        <end position="1330"/>
    </location>
</feature>
<feature type="compositionally biased region" description="Low complexity" evidence="1">
    <location>
        <begin position="236"/>
        <end position="253"/>
    </location>
</feature>
<name>A0A2K3E2X4_CHLRE</name>
<feature type="signal peptide" evidence="3">
    <location>
        <begin position="1"/>
        <end position="16"/>
    </location>
</feature>
<feature type="compositionally biased region" description="Low complexity" evidence="1">
    <location>
        <begin position="1308"/>
        <end position="1326"/>
    </location>
</feature>
<dbReference type="KEGG" id="cre:CHLRE_02g109750v5"/>
<feature type="compositionally biased region" description="Low complexity" evidence="1">
    <location>
        <begin position="1427"/>
        <end position="1447"/>
    </location>
</feature>
<keyword evidence="2" id="KW-0812">Transmembrane</keyword>
<feature type="compositionally biased region" description="Basic and acidic residues" evidence="1">
    <location>
        <begin position="787"/>
        <end position="796"/>
    </location>
</feature>
<feature type="region of interest" description="Disordered" evidence="1">
    <location>
        <begin position="787"/>
        <end position="858"/>
    </location>
</feature>
<feature type="region of interest" description="Disordered" evidence="1">
    <location>
        <begin position="298"/>
        <end position="355"/>
    </location>
</feature>
<dbReference type="EMBL" id="CM008963">
    <property type="protein sequence ID" value="PNW87117.1"/>
    <property type="molecule type" value="Genomic_DNA"/>
</dbReference>
<protein>
    <recommendedName>
        <fullName evidence="6">Guanylate cyclase domain-containing protein</fullName>
    </recommendedName>
</protein>
<feature type="region of interest" description="Disordered" evidence="1">
    <location>
        <begin position="1225"/>
        <end position="1254"/>
    </location>
</feature>
<keyword evidence="2" id="KW-1133">Transmembrane helix</keyword>
<proteinExistence type="predicted"/>
<evidence type="ECO:0008006" key="6">
    <source>
        <dbReference type="Google" id="ProtNLM"/>
    </source>
</evidence>
<dbReference type="RefSeq" id="XP_042927494.1">
    <property type="nucleotide sequence ID" value="XM_043059860.1"/>
</dbReference>
<dbReference type="ExpressionAtlas" id="A0A2K3E2X4">
    <property type="expression patterns" value="baseline and differential"/>
</dbReference>
<feature type="chain" id="PRO_5014464305" description="Guanylate cyclase domain-containing protein" evidence="3">
    <location>
        <begin position="17"/>
        <end position="1717"/>
    </location>
</feature>
<keyword evidence="3" id="KW-0732">Signal</keyword>
<dbReference type="InParanoid" id="A0A2K3E2X4"/>
<accession>A0A2K3E2X4</accession>
<evidence type="ECO:0000313" key="5">
    <source>
        <dbReference type="Proteomes" id="UP000006906"/>
    </source>
</evidence>
<reference evidence="4 5" key="1">
    <citation type="journal article" date="2007" name="Science">
        <title>The Chlamydomonas genome reveals the evolution of key animal and plant functions.</title>
        <authorList>
            <person name="Merchant S.S."/>
            <person name="Prochnik S.E."/>
            <person name="Vallon O."/>
            <person name="Harris E.H."/>
            <person name="Karpowicz S.J."/>
            <person name="Witman G.B."/>
            <person name="Terry A."/>
            <person name="Salamov A."/>
            <person name="Fritz-Laylin L.K."/>
            <person name="Marechal-Drouard L."/>
            <person name="Marshall W.F."/>
            <person name="Qu L.H."/>
            <person name="Nelson D.R."/>
            <person name="Sanderfoot A.A."/>
            <person name="Spalding M.H."/>
            <person name="Kapitonov V.V."/>
            <person name="Ren Q."/>
            <person name="Ferris P."/>
            <person name="Lindquist E."/>
            <person name="Shapiro H."/>
            <person name="Lucas S.M."/>
            <person name="Grimwood J."/>
            <person name="Schmutz J."/>
            <person name="Cardol P."/>
            <person name="Cerutti H."/>
            <person name="Chanfreau G."/>
            <person name="Chen C.L."/>
            <person name="Cognat V."/>
            <person name="Croft M.T."/>
            <person name="Dent R."/>
            <person name="Dutcher S."/>
            <person name="Fernandez E."/>
            <person name="Fukuzawa H."/>
            <person name="Gonzalez-Ballester D."/>
            <person name="Gonzalez-Halphen D."/>
            <person name="Hallmann A."/>
            <person name="Hanikenne M."/>
            <person name="Hippler M."/>
            <person name="Inwood W."/>
            <person name="Jabbari K."/>
            <person name="Kalanon M."/>
            <person name="Kuras R."/>
            <person name="Lefebvre P.A."/>
            <person name="Lemaire S.D."/>
            <person name="Lobanov A.V."/>
            <person name="Lohr M."/>
            <person name="Manuell A."/>
            <person name="Meier I."/>
            <person name="Mets L."/>
            <person name="Mittag M."/>
            <person name="Mittelmeier T."/>
            <person name="Moroney J.V."/>
            <person name="Moseley J."/>
            <person name="Napoli C."/>
            <person name="Nedelcu A.M."/>
            <person name="Niyogi K."/>
            <person name="Novoselov S.V."/>
            <person name="Paulsen I.T."/>
            <person name="Pazour G."/>
            <person name="Purton S."/>
            <person name="Ral J.P."/>
            <person name="Riano-Pachon D.M."/>
            <person name="Riekhof W."/>
            <person name="Rymarquis L."/>
            <person name="Schroda M."/>
            <person name="Stern D."/>
            <person name="Umen J."/>
            <person name="Willows R."/>
            <person name="Wilson N."/>
            <person name="Zimmer S.L."/>
            <person name="Allmer J."/>
            <person name="Balk J."/>
            <person name="Bisova K."/>
            <person name="Chen C.J."/>
            <person name="Elias M."/>
            <person name="Gendler K."/>
            <person name="Hauser C."/>
            <person name="Lamb M.R."/>
            <person name="Ledford H."/>
            <person name="Long J.C."/>
            <person name="Minagawa J."/>
            <person name="Page M.D."/>
            <person name="Pan J."/>
            <person name="Pootakham W."/>
            <person name="Roje S."/>
            <person name="Rose A."/>
            <person name="Stahlberg E."/>
            <person name="Terauchi A.M."/>
            <person name="Yang P."/>
            <person name="Ball S."/>
            <person name="Bowler C."/>
            <person name="Dieckmann C.L."/>
            <person name="Gladyshev V.N."/>
            <person name="Green P."/>
            <person name="Jorgensen R."/>
            <person name="Mayfield S."/>
            <person name="Mueller-Roeber B."/>
            <person name="Rajamani S."/>
            <person name="Sayre R.T."/>
            <person name="Brokstein P."/>
            <person name="Dubchak I."/>
            <person name="Goodstein D."/>
            <person name="Hornick L."/>
            <person name="Huang Y.W."/>
            <person name="Jhaveri J."/>
            <person name="Luo Y."/>
            <person name="Martinez D."/>
            <person name="Ngau W.C."/>
            <person name="Otillar B."/>
            <person name="Poliakov A."/>
            <person name="Porter A."/>
            <person name="Szajkowski L."/>
            <person name="Werner G."/>
            <person name="Zhou K."/>
            <person name="Grigoriev I.V."/>
            <person name="Rokhsar D.S."/>
            <person name="Grossman A.R."/>
        </authorList>
    </citation>
    <scope>NUCLEOTIDE SEQUENCE [LARGE SCALE GENOMIC DNA]</scope>
    <source>
        <strain evidence="5">CC-503</strain>
    </source>
</reference>
<organism evidence="4 5">
    <name type="scientific">Chlamydomonas reinhardtii</name>
    <name type="common">Chlamydomonas smithii</name>
    <dbReference type="NCBI Taxonomy" id="3055"/>
    <lineage>
        <taxon>Eukaryota</taxon>
        <taxon>Viridiplantae</taxon>
        <taxon>Chlorophyta</taxon>
        <taxon>core chlorophytes</taxon>
        <taxon>Chlorophyceae</taxon>
        <taxon>CS clade</taxon>
        <taxon>Chlamydomonadales</taxon>
        <taxon>Chlamydomonadaceae</taxon>
        <taxon>Chlamydomonas</taxon>
    </lineage>
</organism>
<feature type="transmembrane region" description="Helical" evidence="2">
    <location>
        <begin position="1640"/>
        <end position="1661"/>
    </location>
</feature>
<sequence>MVTALVLAYTFLFSEGGLESGIIDDCKAVHHTPGAVQAILQHAAGAMRHAPSAHHSGLGTGTYQSRRLDPSLQVAALAQQSQQLLAPAAGAGFGTSIAVSKPSVRVTVDANSLWAAALDAGVANADFNAFKGVLTAMGGGKGASLQALNSLSATLAGTAASTGSKRLPPKPISTTSAGGLATDVGAMTGGVSTNAAALVPAGELAKTGSSGVGAGRTAMVPPALGVVPRGTRNPPSSVTSSLLASGGSSGSSLKAPVGLSRCTIVEDAPFPPPNTQVVMELHEKTLRVGGRRLRYRGFRPADRPTVPVPGSTAGADTAMASGHGGGAPDQLATRQQPLPPSTPPNLDSPAGAAGVGTAEHMQPFASTAAMATAALGAMPPYCSFAANNNLQQQQHHHQLQQQQQRQQQLGAAYGSGAVSGNSLATLAAASGRVSVSVKVPWAHPAALLQGSAGGAGAGDMLAPRGGPGCSGGGLLESLNAALASGSGYMVVGAAVRPGCAMLQLDLLLLGGRGGGAGGGRGRGRRALSAMVPGVHAAADDDSEEEEVEPLPLALLYGGGADGAEIDGGAVAEAVAGAGALGIRSAADLAVEVARHVGAAAPPASHPTPQSAGAGETAQLLVALDGGAYYVLSLANQVDGHAGGYGEWQAMPLESSAAAAAEAEAPLGYSGGRQRVPLALAASRDRAAVAELLNRVSAAAASAALRAGRLMPPVAVTPKLQLRVLPAAAVAVAPGAPLLLTLVVEVAAPAGVGLGARGAASGVAERDAACALLSELLALALVSQPQHEHLDDAEPLRKPHVPLRQRRVTDLDSGSACKVPPVPPQRSVSDSALGSTLDDSEEWDERHGRAHHQHHKMPEEEVQPARHAAGGDSHGVLPRGFYMVANLLGRSLPVRAQHVTPVAPAAPDTLAAAAVMLTVDGAASALEGCGCSLSRLSLELWHGNCQAAGSAQVVVVGGGAAGGGAAAEAVAAELCALAATEEPDAMRQVVLDLGSVDSFAASAAVAAAASAAELAAAEAHAGLCPRQRAAVLLPGSVDLWPELRASMAASLADPEQRGELGLMAANLLSYTVLRGLPATAAVVRRALRALGYGLEDADAMSAAAAGGTELYDDDDEVDAVTAGAVDGGCEEENQVGLPLVHLAALSGSMGVVRLVLSWAAEEGLGSEWVLRRHRGLSPRQAAAEAVAASAAAHAGGVDGGGGDFMAYLAALDAVLPKEETQAVAAAQQRQQRHSSRLEATAAAPVSWLESDSSWHEEEQAQMELAESSGAPDALAAVGAVVEDDVGRGPRLSSDFSSCGGAGARDQKCSRPARSASASPSSTTSGAAQENAEVTAPVGAAAGSASLSNHSAGAGNSYPCSPVTPPASSRKSISSLPAASLTAVSAAVASASGSTAAATCIQGHSAAGMPAPAPLPVTQKHPSADAARDSSALATTTTTSSSSTAFPSSNHGRAAPGRWRRHLLTCCLLGYPDADTEASYQRFITPYEAHLTSSWVPVMGFLFFVALCRQLRPGDGGDPAEGPASLLFAGPYVVMAACLALRPSLVLGSREGGSGGSGWRLRCWWLACWLSRLALKPLLRLGVLAVPPSMVQYSRSGVTLVTDTLLPGLCERMPLSLALPLRLLDALTHLVFVMQTGISTSLASGLLLALVRLVFFFAAAGSVELCNRRRFQQQAAAASAAAAAAVQAGGVVQDAGTSKVPGNKAGSNVRARSPTSAGY</sequence>
<feature type="region of interest" description="Disordered" evidence="1">
    <location>
        <begin position="225"/>
        <end position="254"/>
    </location>
</feature>
<feature type="compositionally biased region" description="Low complexity" evidence="1">
    <location>
        <begin position="399"/>
        <end position="409"/>
    </location>
</feature>
<feature type="region of interest" description="Disordered" evidence="1">
    <location>
        <begin position="1342"/>
        <end position="1370"/>
    </location>
</feature>
<evidence type="ECO:0000256" key="3">
    <source>
        <dbReference type="SAM" id="SignalP"/>
    </source>
</evidence>
<dbReference type="OrthoDB" id="552077at2759"/>
<feature type="region of interest" description="Disordered" evidence="1">
    <location>
        <begin position="1693"/>
        <end position="1717"/>
    </location>
</feature>
<dbReference type="Proteomes" id="UP000006906">
    <property type="component" value="Chromosome 2"/>
</dbReference>
<feature type="region of interest" description="Disordered" evidence="1">
    <location>
        <begin position="1409"/>
        <end position="1453"/>
    </location>
</feature>
<evidence type="ECO:0000256" key="2">
    <source>
        <dbReference type="SAM" id="Phobius"/>
    </source>
</evidence>
<feature type="region of interest" description="Disordered" evidence="1">
    <location>
        <begin position="393"/>
        <end position="413"/>
    </location>
</feature>